<reference evidence="2 3" key="1">
    <citation type="submission" date="2020-06" db="EMBL/GenBank/DDBJ databases">
        <authorList>
            <person name="Duchaud E."/>
        </authorList>
    </citation>
    <scope>NUCLEOTIDE SEQUENCE [LARGE SCALE GENOMIC DNA]</scope>
    <source>
        <strain evidence="2">Alteromonas fortis</strain>
    </source>
</reference>
<gene>
    <name evidence="2" type="ORF">ALFOR1_30559</name>
</gene>
<dbReference type="SUPFAM" id="SSF51445">
    <property type="entry name" value="(Trans)glycosidases"/>
    <property type="match status" value="1"/>
</dbReference>
<evidence type="ECO:0000313" key="2">
    <source>
        <dbReference type="EMBL" id="CAB9493635.1"/>
    </source>
</evidence>
<dbReference type="GO" id="GO:0033916">
    <property type="term" value="F:beta-agarase activity"/>
    <property type="evidence" value="ECO:0007669"/>
    <property type="project" value="UniProtKB-EC"/>
</dbReference>
<dbReference type="EC" id="3.2.1.81" evidence="2"/>
<dbReference type="InterPro" id="IPR040669">
    <property type="entry name" value="Agarase_CBM"/>
</dbReference>
<protein>
    <submittedName>
        <fullName evidence="2">Beta-agarase, family GH50</fullName>
        <ecNumber evidence="2">3.2.1.81</ecNumber>
    </submittedName>
</protein>
<dbReference type="Gene3D" id="3.20.20.80">
    <property type="entry name" value="Glycosidases"/>
    <property type="match status" value="1"/>
</dbReference>
<accession>A0A6T9Y0X1</accession>
<organism evidence="2 3">
    <name type="scientific">Alteromonas macleodii</name>
    <name type="common">Pseudoalteromonas macleodii</name>
    <dbReference type="NCBI Taxonomy" id="28108"/>
    <lineage>
        <taxon>Bacteria</taxon>
        <taxon>Pseudomonadati</taxon>
        <taxon>Pseudomonadota</taxon>
        <taxon>Gammaproteobacteria</taxon>
        <taxon>Alteromonadales</taxon>
        <taxon>Alteromonadaceae</taxon>
        <taxon>Alteromonas/Salinimonas group</taxon>
        <taxon>Alteromonas</taxon>
    </lineage>
</organism>
<evidence type="ECO:0000259" key="1">
    <source>
        <dbReference type="Pfam" id="PF17992"/>
    </source>
</evidence>
<dbReference type="RefSeq" id="WP_232091151.1">
    <property type="nucleotide sequence ID" value="NZ_LR812090.1"/>
</dbReference>
<dbReference type="Pfam" id="PF17992">
    <property type="entry name" value="Agarase_CBM"/>
    <property type="match status" value="1"/>
</dbReference>
<keyword evidence="2" id="KW-0326">Glycosidase</keyword>
<feature type="domain" description="Agarase CBM-like" evidence="1">
    <location>
        <begin position="91"/>
        <end position="247"/>
    </location>
</feature>
<evidence type="ECO:0000313" key="3">
    <source>
        <dbReference type="Proteomes" id="UP000509458"/>
    </source>
</evidence>
<dbReference type="Proteomes" id="UP000509458">
    <property type="component" value="Chromosome"/>
</dbReference>
<sequence length="795" mass="91229">MTGSYRKLSHNSGFRLRQNQSKVFKLTCLATCLTAALSLTGCDSNNAQEHSTKQNTELVSAAQNADYLLPHSVFKKYSVDGVHVIETEENNKTVKNKLELSFPKDVHMPSITFDVRGINEIEQFTDNNLAFDVDNYNETSLHLYVDILHGEEVKQRHSVSIPANYQGTVFFPFSGEEASADIGFWGDPPSWNSEELRMIWRSWKKVGEDYQGFDQVRFLVIGNLETKTMGLSNVRFRKNPETNPLWLSKLVDMFGQSTRVDNNVKVTSNTELRERAQREAEALSSAAVWNDRSQYGGWKKGPKQQGTGFFRTQKVNGQWWMVDPEGYLFFSHGPANVRMANTTTYTGMDYNNSKLRKIDSDELTPEDSIDIVSVPKAIRETATVISKVRRDMFEWLPSYDDPLAKHYSYRRTSHKGPIEHGETFSFYRANLERKYGDEYLSQWEDITIKRMHEWGFTSFGNWVDPMFYDSERIPYFANGWIIGEFKTLSGHVNHWGEMPDPFDPEFAKRARVTIEKIAEEVNGSPWCAGIFIDNEKSWGEREGSVQQKYGVILDGLSKNSKDSPAKQAFSIALRDKYKTIDNLNNAWQTDYPNWQYFETGVNFNTHGQNLISDLSMLLELLGEQYFSVVHNTLEDVLPHHLYMGARMANWGMPDEIIKASLKYSDALSFNIYEEGMQPEFWAFLDEIDLPVVIGEFHIGTATDSGLYNPGIVHASDQTDRARMYTEYMESVISKPYMVGAHWFQYIDEPITGRAHDGENANIGLVTVADMPYPELIEAMTTFNKDLYKKKFDKKQ</sequence>
<proteinExistence type="predicted"/>
<dbReference type="EMBL" id="LR812090">
    <property type="protein sequence ID" value="CAB9493635.1"/>
    <property type="molecule type" value="Genomic_DNA"/>
</dbReference>
<dbReference type="Gene3D" id="2.60.120.430">
    <property type="entry name" value="Galactose-binding lectin"/>
    <property type="match status" value="1"/>
</dbReference>
<dbReference type="AlphaFoldDB" id="A0A6T9Y0X1"/>
<keyword evidence="2" id="KW-0378">Hydrolase</keyword>
<name>A0A6T9Y0X1_ALTMA</name>
<dbReference type="InterPro" id="IPR017853">
    <property type="entry name" value="GH"/>
</dbReference>